<organism evidence="2 3">
    <name type="scientific">Prochlorothrix hollandica PCC 9006 = CALU 1027</name>
    <dbReference type="NCBI Taxonomy" id="317619"/>
    <lineage>
        <taxon>Bacteria</taxon>
        <taxon>Bacillati</taxon>
        <taxon>Cyanobacteriota</taxon>
        <taxon>Cyanophyceae</taxon>
        <taxon>Prochlorotrichales</taxon>
        <taxon>Prochlorotrichaceae</taxon>
        <taxon>Prochlorothrix</taxon>
    </lineage>
</organism>
<dbReference type="AlphaFoldDB" id="A0A0M2PRT3"/>
<comment type="caution">
    <text evidence="2">The sequence shown here is derived from an EMBL/GenBank/DDBJ whole genome shotgun (WGS) entry which is preliminary data.</text>
</comment>
<dbReference type="eggNOG" id="ENOG5031EQC">
    <property type="taxonomic scope" value="Bacteria"/>
</dbReference>
<dbReference type="EMBL" id="AJTX02000006">
    <property type="protein sequence ID" value="KKI99255.1"/>
    <property type="molecule type" value="Genomic_DNA"/>
</dbReference>
<proteinExistence type="predicted"/>
<name>A0A0M2PRT3_PROHO</name>
<accession>A0A0M2PRT3</accession>
<evidence type="ECO:0000313" key="3">
    <source>
        <dbReference type="Proteomes" id="UP000034681"/>
    </source>
</evidence>
<evidence type="ECO:0000313" key="2">
    <source>
        <dbReference type="EMBL" id="KKI99255.1"/>
    </source>
</evidence>
<dbReference type="Pfam" id="PF13239">
    <property type="entry name" value="2TM"/>
    <property type="match status" value="1"/>
</dbReference>
<dbReference type="STRING" id="317619.GCA_000332315_02396"/>
<dbReference type="InterPro" id="IPR025698">
    <property type="entry name" value="2TM_dom"/>
</dbReference>
<dbReference type="Proteomes" id="UP000034681">
    <property type="component" value="Unassembled WGS sequence"/>
</dbReference>
<feature type="domain" description="2TM" evidence="1">
    <location>
        <begin position="77"/>
        <end position="158"/>
    </location>
</feature>
<keyword evidence="3" id="KW-1185">Reference proteome</keyword>
<gene>
    <name evidence="2" type="ORF">PROH_16095</name>
</gene>
<reference evidence="2" key="1">
    <citation type="submission" date="2012-04" db="EMBL/GenBank/DDBJ databases">
        <authorList>
            <person name="Borisov I.G."/>
            <person name="Ivanikova N.V."/>
            <person name="Pinevich A.V."/>
        </authorList>
    </citation>
    <scope>NUCLEOTIDE SEQUENCE [LARGE SCALE GENOMIC DNA]</scope>
    <source>
        <strain evidence="2">CALU 1027</strain>
    </source>
</reference>
<protein>
    <recommendedName>
        <fullName evidence="1">2TM domain-containing protein</fullName>
    </recommendedName>
</protein>
<sequence length="173" mass="19765">MATSSYSASVSAPNPDIYSQEAVQQILQLAMAKKGDGSDGFSRSQLQEMAVELGIDPDDLQWAEGQWQEVQGIVQEQQVFAQEQRQRWNQNCIKFAIVNGFLVALDWSTGQGGHLQWSVVILLLWGMGFSLNTWKTFQLQGEAYDRRFQQWRLRKQLKKSVKSLVQQVVDRIN</sequence>
<evidence type="ECO:0000259" key="1">
    <source>
        <dbReference type="Pfam" id="PF13239"/>
    </source>
</evidence>